<reference evidence="13" key="1">
    <citation type="submission" date="2022-07" db="EMBL/GenBank/DDBJ databases">
        <title>Phylogenomic reconstructions and comparative analyses of Kickxellomycotina fungi.</title>
        <authorList>
            <person name="Reynolds N.K."/>
            <person name="Stajich J.E."/>
            <person name="Barry K."/>
            <person name="Grigoriev I.V."/>
            <person name="Crous P."/>
            <person name="Smith M.E."/>
        </authorList>
    </citation>
    <scope>NUCLEOTIDE SEQUENCE</scope>
    <source>
        <strain evidence="13">BCRC 34297</strain>
    </source>
</reference>
<dbReference type="PROSITE" id="PS00178">
    <property type="entry name" value="AA_TRNA_LIGASE_I"/>
    <property type="match status" value="1"/>
</dbReference>
<keyword evidence="5 10" id="KW-0067">ATP-binding</keyword>
<dbReference type="InterPro" id="IPR005148">
    <property type="entry name" value="Arg-tRNA-synth_N"/>
</dbReference>
<sequence length="565" mass="63887">MFDEFKTTIAAQLTVLTGASVEDIADAIGIPKTNAHGDLAINIPRLRVKGNPAQLAKDWAEAFKVDQVITSAVSIGPYINFRINRQVFTRKVLSAVYEKQDKFGWTNEGAGKRVIVEFSSPNIAKPFHAGHLRSTIIGNLIYNLYKANGWDAISMNYLGDWGKQYGLLAVGFERFGNEEALVADPIQHLFEVYVAISTAAKEDESLHDQARAYFKSMEDGDEVALALWRRFRELSIVKYKDTYARLNINFDVYSGESQVGEGMTRAMAMLEECGLIIESEGAKLLNLEKYKLGTPVVKKNDGTTLYITRDIGAAIERFEAYNFDKIVYVISSQQDMHMKQFLKTIDLIGLPYANRFQHVNYGMVNGMSTRNGTVIFLDDMLRESKDIMHEVMRKNEDKYAQVPDPEHVSSVLGVSAIIVQDMLAKRIKDYDFDWKRILSFEGNTGPYLQYTHARLCSIERKVQDQVRVNPDADVSLLTEKHAYEIVTLLAQYPDILASTLKSLEPCTIVHYMLELARTVSSAIEQMKVYNEPEDIAEARLLMYWSARAVLKNALTMIGLEPISRM</sequence>
<dbReference type="EC" id="6.1.1.19" evidence="2"/>
<dbReference type="InterPro" id="IPR009080">
    <property type="entry name" value="tRNAsynth_Ia_anticodon-bd"/>
</dbReference>
<dbReference type="EMBL" id="JANBUH010001110">
    <property type="protein sequence ID" value="KAJ2748343.1"/>
    <property type="molecule type" value="Genomic_DNA"/>
</dbReference>
<keyword evidence="14" id="KW-1185">Reference proteome</keyword>
<dbReference type="CDD" id="cd00671">
    <property type="entry name" value="ArgRS_core"/>
    <property type="match status" value="1"/>
</dbReference>
<dbReference type="GO" id="GO:0005524">
    <property type="term" value="F:ATP binding"/>
    <property type="evidence" value="ECO:0007669"/>
    <property type="project" value="UniProtKB-KW"/>
</dbReference>
<dbReference type="PANTHER" id="PTHR11956">
    <property type="entry name" value="ARGINYL-TRNA SYNTHETASE"/>
    <property type="match status" value="1"/>
</dbReference>
<evidence type="ECO:0000313" key="14">
    <source>
        <dbReference type="Proteomes" id="UP001140011"/>
    </source>
</evidence>
<dbReference type="Pfam" id="PF05746">
    <property type="entry name" value="DALR_1"/>
    <property type="match status" value="1"/>
</dbReference>
<feature type="domain" description="DALR anticodon binding" evidence="11">
    <location>
        <begin position="448"/>
        <end position="565"/>
    </location>
</feature>
<dbReference type="GO" id="GO:0006420">
    <property type="term" value="P:arginyl-tRNA aminoacylation"/>
    <property type="evidence" value="ECO:0007669"/>
    <property type="project" value="InterPro"/>
</dbReference>
<keyword evidence="4 10" id="KW-0547">Nucleotide-binding</keyword>
<dbReference type="Pfam" id="PF03485">
    <property type="entry name" value="Arg_tRNA_synt_N"/>
    <property type="match status" value="1"/>
</dbReference>
<dbReference type="Gene3D" id="1.10.730.10">
    <property type="entry name" value="Isoleucyl-tRNA Synthetase, Domain 1"/>
    <property type="match status" value="1"/>
</dbReference>
<proteinExistence type="inferred from homology"/>
<comment type="catalytic activity">
    <reaction evidence="9">
        <text>tRNA(Arg) + L-arginine + ATP = L-arginyl-tRNA(Arg) + AMP + diphosphate</text>
        <dbReference type="Rhea" id="RHEA:20301"/>
        <dbReference type="Rhea" id="RHEA-COMP:9658"/>
        <dbReference type="Rhea" id="RHEA-COMP:9673"/>
        <dbReference type="ChEBI" id="CHEBI:30616"/>
        <dbReference type="ChEBI" id="CHEBI:32682"/>
        <dbReference type="ChEBI" id="CHEBI:33019"/>
        <dbReference type="ChEBI" id="CHEBI:78442"/>
        <dbReference type="ChEBI" id="CHEBI:78513"/>
        <dbReference type="ChEBI" id="CHEBI:456215"/>
        <dbReference type="EC" id="6.1.1.19"/>
    </reaction>
</comment>
<evidence type="ECO:0000256" key="1">
    <source>
        <dbReference type="ARBA" id="ARBA00005594"/>
    </source>
</evidence>
<dbReference type="SMART" id="SM01016">
    <property type="entry name" value="Arg_tRNA_synt_N"/>
    <property type="match status" value="1"/>
</dbReference>
<dbReference type="GO" id="GO:0005739">
    <property type="term" value="C:mitochondrion"/>
    <property type="evidence" value="ECO:0007669"/>
    <property type="project" value="TreeGrafter"/>
</dbReference>
<name>A0A9W8GN66_9FUNG</name>
<dbReference type="InterPro" id="IPR008909">
    <property type="entry name" value="DALR_anticod-bd"/>
</dbReference>
<evidence type="ECO:0000259" key="11">
    <source>
        <dbReference type="SMART" id="SM00836"/>
    </source>
</evidence>
<evidence type="ECO:0000256" key="2">
    <source>
        <dbReference type="ARBA" id="ARBA00012837"/>
    </source>
</evidence>
<dbReference type="Gene3D" id="3.30.1360.70">
    <property type="entry name" value="Arginyl tRNA synthetase N-terminal domain"/>
    <property type="match status" value="1"/>
</dbReference>
<dbReference type="InterPro" id="IPR001278">
    <property type="entry name" value="Arg-tRNA-ligase"/>
</dbReference>
<dbReference type="InterPro" id="IPR036695">
    <property type="entry name" value="Arg-tRNA-synth_N_sf"/>
</dbReference>
<evidence type="ECO:0000256" key="4">
    <source>
        <dbReference type="ARBA" id="ARBA00022741"/>
    </source>
</evidence>
<evidence type="ECO:0000259" key="12">
    <source>
        <dbReference type="SMART" id="SM01016"/>
    </source>
</evidence>
<evidence type="ECO:0000256" key="5">
    <source>
        <dbReference type="ARBA" id="ARBA00022840"/>
    </source>
</evidence>
<dbReference type="SUPFAM" id="SSF47323">
    <property type="entry name" value="Anticodon-binding domain of a subclass of class I aminoacyl-tRNA synthetases"/>
    <property type="match status" value="1"/>
</dbReference>
<organism evidence="13 14">
    <name type="scientific">Coemansia pectinata</name>
    <dbReference type="NCBI Taxonomy" id="1052879"/>
    <lineage>
        <taxon>Eukaryota</taxon>
        <taxon>Fungi</taxon>
        <taxon>Fungi incertae sedis</taxon>
        <taxon>Zoopagomycota</taxon>
        <taxon>Kickxellomycotina</taxon>
        <taxon>Kickxellomycetes</taxon>
        <taxon>Kickxellales</taxon>
        <taxon>Kickxellaceae</taxon>
        <taxon>Coemansia</taxon>
    </lineage>
</organism>
<evidence type="ECO:0000256" key="10">
    <source>
        <dbReference type="RuleBase" id="RU363038"/>
    </source>
</evidence>
<dbReference type="FunFam" id="3.40.50.620:FF:000058">
    <property type="entry name" value="Mitochondrial arginyl-tRNA synthetase"/>
    <property type="match status" value="1"/>
</dbReference>
<dbReference type="Pfam" id="PF00750">
    <property type="entry name" value="tRNA-synt_1d"/>
    <property type="match status" value="1"/>
</dbReference>
<dbReference type="GO" id="GO:0004814">
    <property type="term" value="F:arginine-tRNA ligase activity"/>
    <property type="evidence" value="ECO:0007669"/>
    <property type="project" value="UniProtKB-EC"/>
</dbReference>
<dbReference type="OrthoDB" id="68056at2759"/>
<gene>
    <name evidence="13" type="primary">SYR1</name>
    <name evidence="13" type="ORF">GGI19_006153</name>
</gene>
<accession>A0A9W8GN66</accession>
<dbReference type="PANTHER" id="PTHR11956:SF11">
    <property type="entry name" value="ARGININE--TRNA LIGASE, MITOCHONDRIAL-RELATED"/>
    <property type="match status" value="1"/>
</dbReference>
<dbReference type="GO" id="GO:0032543">
    <property type="term" value="P:mitochondrial translation"/>
    <property type="evidence" value="ECO:0007669"/>
    <property type="project" value="TreeGrafter"/>
</dbReference>
<dbReference type="SMART" id="SM00836">
    <property type="entry name" value="DALR_1"/>
    <property type="match status" value="1"/>
</dbReference>
<keyword evidence="7 10" id="KW-0030">Aminoacyl-tRNA synthetase</keyword>
<dbReference type="SUPFAM" id="SSF52374">
    <property type="entry name" value="Nucleotidylyl transferase"/>
    <property type="match status" value="1"/>
</dbReference>
<evidence type="ECO:0000256" key="3">
    <source>
        <dbReference type="ARBA" id="ARBA00022598"/>
    </source>
</evidence>
<dbReference type="SUPFAM" id="SSF55190">
    <property type="entry name" value="Arginyl-tRNA synthetase (ArgRS), N-terminal 'additional' domain"/>
    <property type="match status" value="1"/>
</dbReference>
<dbReference type="NCBIfam" id="TIGR00456">
    <property type="entry name" value="argS"/>
    <property type="match status" value="1"/>
</dbReference>
<dbReference type="HAMAP" id="MF_00123">
    <property type="entry name" value="Arg_tRNA_synth"/>
    <property type="match status" value="1"/>
</dbReference>
<dbReference type="Gene3D" id="3.40.50.620">
    <property type="entry name" value="HUPs"/>
    <property type="match status" value="1"/>
</dbReference>
<dbReference type="FunFam" id="1.10.730.10:FF:000006">
    <property type="entry name" value="Arginyl-tRNA synthetase 2, mitochondrial"/>
    <property type="match status" value="1"/>
</dbReference>
<feature type="domain" description="Arginyl tRNA synthetase N-terminal" evidence="12">
    <location>
        <begin position="3"/>
        <end position="83"/>
    </location>
</feature>
<dbReference type="AlphaFoldDB" id="A0A9W8GN66"/>
<evidence type="ECO:0000256" key="7">
    <source>
        <dbReference type="ARBA" id="ARBA00023146"/>
    </source>
</evidence>
<evidence type="ECO:0000313" key="13">
    <source>
        <dbReference type="EMBL" id="KAJ2748343.1"/>
    </source>
</evidence>
<comment type="similarity">
    <text evidence="1 10">Belongs to the class-I aminoacyl-tRNA synthetase family.</text>
</comment>
<protein>
    <recommendedName>
        <fullName evidence="2">arginine--tRNA ligase</fullName>
        <ecNumber evidence="2">6.1.1.19</ecNumber>
    </recommendedName>
    <alternativeName>
        <fullName evidence="8">Arginyl-tRNA synthetase</fullName>
    </alternativeName>
</protein>
<dbReference type="InterPro" id="IPR014729">
    <property type="entry name" value="Rossmann-like_a/b/a_fold"/>
</dbReference>
<dbReference type="Proteomes" id="UP001140011">
    <property type="component" value="Unassembled WGS sequence"/>
</dbReference>
<evidence type="ECO:0000256" key="8">
    <source>
        <dbReference type="ARBA" id="ARBA00033033"/>
    </source>
</evidence>
<comment type="caution">
    <text evidence="13">The sequence shown here is derived from an EMBL/GenBank/DDBJ whole genome shotgun (WGS) entry which is preliminary data.</text>
</comment>
<evidence type="ECO:0000256" key="9">
    <source>
        <dbReference type="ARBA" id="ARBA00049339"/>
    </source>
</evidence>
<dbReference type="CDD" id="cd07956">
    <property type="entry name" value="Anticodon_Ia_Arg"/>
    <property type="match status" value="1"/>
</dbReference>
<keyword evidence="6 10" id="KW-0648">Protein biosynthesis</keyword>
<dbReference type="InterPro" id="IPR001412">
    <property type="entry name" value="aa-tRNA-synth_I_CS"/>
</dbReference>
<evidence type="ECO:0000256" key="6">
    <source>
        <dbReference type="ARBA" id="ARBA00022917"/>
    </source>
</evidence>
<keyword evidence="3 10" id="KW-0436">Ligase</keyword>
<dbReference type="PRINTS" id="PR01038">
    <property type="entry name" value="TRNASYNTHARG"/>
</dbReference>
<dbReference type="InterPro" id="IPR035684">
    <property type="entry name" value="ArgRS_core"/>
</dbReference>